<evidence type="ECO:0000313" key="4">
    <source>
        <dbReference type="Proteomes" id="UP000309174"/>
    </source>
</evidence>
<feature type="chain" id="PRO_5022972576" description="Plastocyanin" evidence="2">
    <location>
        <begin position="20"/>
        <end position="154"/>
    </location>
</feature>
<dbReference type="Gene3D" id="2.60.40.420">
    <property type="entry name" value="Cupredoxins - blue copper proteins"/>
    <property type="match status" value="1"/>
</dbReference>
<feature type="signal peptide" evidence="2">
    <location>
        <begin position="1"/>
        <end position="19"/>
    </location>
</feature>
<dbReference type="AlphaFoldDB" id="A0A5C4J6E2"/>
<evidence type="ECO:0000313" key="3">
    <source>
        <dbReference type="EMBL" id="TMQ91778.1"/>
    </source>
</evidence>
<evidence type="ECO:0000256" key="2">
    <source>
        <dbReference type="SAM" id="SignalP"/>
    </source>
</evidence>
<dbReference type="InterPro" id="IPR008972">
    <property type="entry name" value="Cupredoxin"/>
</dbReference>
<accession>A0A5C4J6E2</accession>
<dbReference type="Proteomes" id="UP000309174">
    <property type="component" value="Unassembled WGS sequence"/>
</dbReference>
<dbReference type="RefSeq" id="WP_138648445.1">
    <property type="nucleotide sequence ID" value="NZ_VCKW01000189.1"/>
</dbReference>
<evidence type="ECO:0000256" key="1">
    <source>
        <dbReference type="SAM" id="MobiDB-lite"/>
    </source>
</evidence>
<sequence length="154" mass="15717">MRKVPIALAGLLVASPWAASCGSGEPETKTLPRVVSTEVAAGRTVRLTDAGPVPRRVIAGPGDRITWRNESSAPREVRLMDGTAPSGPIAPGGAYARTFSTSGTFAYRLVLTPASTEKADSGQDGGKRAGNGSGKSAAPVPDGVVEINLPAVRP</sequence>
<dbReference type="SUPFAM" id="SSF49503">
    <property type="entry name" value="Cupredoxins"/>
    <property type="match status" value="1"/>
</dbReference>
<protein>
    <recommendedName>
        <fullName evidence="5">Plastocyanin</fullName>
    </recommendedName>
</protein>
<feature type="compositionally biased region" description="Basic and acidic residues" evidence="1">
    <location>
        <begin position="117"/>
        <end position="127"/>
    </location>
</feature>
<dbReference type="EMBL" id="VCKW01000189">
    <property type="protein sequence ID" value="TMQ91778.1"/>
    <property type="molecule type" value="Genomic_DNA"/>
</dbReference>
<reference evidence="3 4" key="1">
    <citation type="submission" date="2019-05" db="EMBL/GenBank/DDBJ databases">
        <title>Draft genome sequence of Actinomadura sp. 14C53.</title>
        <authorList>
            <person name="Saricaoglu S."/>
            <person name="Isik K."/>
        </authorList>
    </citation>
    <scope>NUCLEOTIDE SEQUENCE [LARGE SCALE GENOMIC DNA]</scope>
    <source>
        <strain evidence="3 4">14C53</strain>
    </source>
</reference>
<dbReference type="OrthoDB" id="574459at2"/>
<name>A0A5C4J6E2_9ACTN</name>
<comment type="caution">
    <text evidence="3">The sequence shown here is derived from an EMBL/GenBank/DDBJ whole genome shotgun (WGS) entry which is preliminary data.</text>
</comment>
<keyword evidence="2" id="KW-0732">Signal</keyword>
<feature type="region of interest" description="Disordered" evidence="1">
    <location>
        <begin position="114"/>
        <end position="154"/>
    </location>
</feature>
<evidence type="ECO:0008006" key="5">
    <source>
        <dbReference type="Google" id="ProtNLM"/>
    </source>
</evidence>
<dbReference type="PROSITE" id="PS51257">
    <property type="entry name" value="PROKAR_LIPOPROTEIN"/>
    <property type="match status" value="1"/>
</dbReference>
<keyword evidence="4" id="KW-1185">Reference proteome</keyword>
<organism evidence="3 4">
    <name type="scientific">Actinomadura soli</name>
    <dbReference type="NCBI Taxonomy" id="2508997"/>
    <lineage>
        <taxon>Bacteria</taxon>
        <taxon>Bacillati</taxon>
        <taxon>Actinomycetota</taxon>
        <taxon>Actinomycetes</taxon>
        <taxon>Streptosporangiales</taxon>
        <taxon>Thermomonosporaceae</taxon>
        <taxon>Actinomadura</taxon>
    </lineage>
</organism>
<proteinExistence type="predicted"/>
<gene>
    <name evidence="3" type="ORF">ETD83_29300</name>
</gene>